<organism evidence="1 2">
    <name type="scientific">Glycomyces algeriensis</name>
    <dbReference type="NCBI Taxonomy" id="256037"/>
    <lineage>
        <taxon>Bacteria</taxon>
        <taxon>Bacillati</taxon>
        <taxon>Actinomycetota</taxon>
        <taxon>Actinomycetes</taxon>
        <taxon>Glycomycetales</taxon>
        <taxon>Glycomycetaceae</taxon>
        <taxon>Glycomyces</taxon>
    </lineage>
</organism>
<dbReference type="AlphaFoldDB" id="A0A9W6G9P5"/>
<keyword evidence="2" id="KW-1185">Reference proteome</keyword>
<gene>
    <name evidence="1" type="ORF">GALLR39Z86_29210</name>
</gene>
<dbReference type="Proteomes" id="UP001144313">
    <property type="component" value="Unassembled WGS sequence"/>
</dbReference>
<dbReference type="RefSeq" id="WP_270113402.1">
    <property type="nucleotide sequence ID" value="NZ_BAAAOL010000017.1"/>
</dbReference>
<dbReference type="EMBL" id="BSDT01000001">
    <property type="protein sequence ID" value="GLI43071.1"/>
    <property type="molecule type" value="Genomic_DNA"/>
</dbReference>
<reference evidence="1" key="1">
    <citation type="submission" date="2022-12" db="EMBL/GenBank/DDBJ databases">
        <title>Reference genome sequencing for broad-spectrum identification of bacterial and archaeal isolates by mass spectrometry.</title>
        <authorList>
            <person name="Sekiguchi Y."/>
            <person name="Tourlousse D.M."/>
        </authorList>
    </citation>
    <scope>NUCLEOTIDE SEQUENCE</scope>
    <source>
        <strain evidence="1">LLR39Z86</strain>
    </source>
</reference>
<comment type="caution">
    <text evidence="1">The sequence shown here is derived from an EMBL/GenBank/DDBJ whole genome shotgun (WGS) entry which is preliminary data.</text>
</comment>
<name>A0A9W6G9P5_9ACTN</name>
<evidence type="ECO:0000313" key="1">
    <source>
        <dbReference type="EMBL" id="GLI43071.1"/>
    </source>
</evidence>
<protein>
    <submittedName>
        <fullName evidence="1">Uncharacterized protein</fullName>
    </submittedName>
</protein>
<sequence>MTAADRVKAVAMSESTADMSTIDTNTVELPLFLAPPPTAQASARAAHIAEARAAAEDNLSSPPVLRFSAGN</sequence>
<proteinExistence type="predicted"/>
<accession>A0A9W6G9P5</accession>
<evidence type="ECO:0000313" key="2">
    <source>
        <dbReference type="Proteomes" id="UP001144313"/>
    </source>
</evidence>